<feature type="region of interest" description="Disordered" evidence="1">
    <location>
        <begin position="525"/>
        <end position="552"/>
    </location>
</feature>
<dbReference type="Proteomes" id="UP000001072">
    <property type="component" value="Unassembled WGS sequence"/>
</dbReference>
<feature type="compositionally biased region" description="Acidic residues" evidence="1">
    <location>
        <begin position="79"/>
        <end position="91"/>
    </location>
</feature>
<reference evidence="3" key="1">
    <citation type="journal article" date="2011" name="Proc. Natl. Acad. Sci. U.S.A.">
        <title>Obligate biotrophy features unraveled by the genomic analysis of rust fungi.</title>
        <authorList>
            <person name="Duplessis S."/>
            <person name="Cuomo C.A."/>
            <person name="Lin Y.-C."/>
            <person name="Aerts A."/>
            <person name="Tisserant E."/>
            <person name="Veneault-Fourrey C."/>
            <person name="Joly D.L."/>
            <person name="Hacquard S."/>
            <person name="Amselem J."/>
            <person name="Cantarel B.L."/>
            <person name="Chiu R."/>
            <person name="Coutinho P.M."/>
            <person name="Feau N."/>
            <person name="Field M."/>
            <person name="Frey P."/>
            <person name="Gelhaye E."/>
            <person name="Goldberg J."/>
            <person name="Grabherr M.G."/>
            <person name="Kodira C.D."/>
            <person name="Kohler A."/>
            <person name="Kuees U."/>
            <person name="Lindquist E.A."/>
            <person name="Lucas S.M."/>
            <person name="Mago R."/>
            <person name="Mauceli E."/>
            <person name="Morin E."/>
            <person name="Murat C."/>
            <person name="Pangilinan J.L."/>
            <person name="Park R."/>
            <person name="Pearson M."/>
            <person name="Quesneville H."/>
            <person name="Rouhier N."/>
            <person name="Sakthikumar S."/>
            <person name="Salamov A.A."/>
            <person name="Schmutz J."/>
            <person name="Selles B."/>
            <person name="Shapiro H."/>
            <person name="Tanguay P."/>
            <person name="Tuskan G.A."/>
            <person name="Henrissat B."/>
            <person name="Van de Peer Y."/>
            <person name="Rouze P."/>
            <person name="Ellis J.G."/>
            <person name="Dodds P.N."/>
            <person name="Schein J.E."/>
            <person name="Zhong S."/>
            <person name="Hamelin R.C."/>
            <person name="Grigoriev I.V."/>
            <person name="Szabo L.J."/>
            <person name="Martin F."/>
        </authorList>
    </citation>
    <scope>NUCLEOTIDE SEQUENCE [LARGE SCALE GENOMIC DNA]</scope>
    <source>
        <strain evidence="3">98AG31 / pathotype 3-4-7</strain>
    </source>
</reference>
<protein>
    <submittedName>
        <fullName evidence="2">Uncharacterized protein</fullName>
    </submittedName>
</protein>
<evidence type="ECO:0000256" key="1">
    <source>
        <dbReference type="SAM" id="MobiDB-lite"/>
    </source>
</evidence>
<feature type="compositionally biased region" description="Polar residues" evidence="1">
    <location>
        <begin position="39"/>
        <end position="68"/>
    </location>
</feature>
<dbReference type="EMBL" id="GL883098">
    <property type="protein sequence ID" value="EGG09197.1"/>
    <property type="molecule type" value="Genomic_DNA"/>
</dbReference>
<dbReference type="KEGG" id="mlr:MELLADRAFT_96479"/>
<dbReference type="HOGENOM" id="CLU_026101_0_0_1"/>
<dbReference type="VEuPathDB" id="FungiDB:MELLADRAFT_96479"/>
<feature type="compositionally biased region" description="Polar residues" evidence="1">
    <location>
        <begin position="532"/>
        <end position="542"/>
    </location>
</feature>
<accession>F4RF01</accession>
<evidence type="ECO:0000313" key="2">
    <source>
        <dbReference type="EMBL" id="EGG09197.1"/>
    </source>
</evidence>
<organism evidence="3">
    <name type="scientific">Melampsora larici-populina (strain 98AG31 / pathotype 3-4-7)</name>
    <name type="common">Poplar leaf rust fungus</name>
    <dbReference type="NCBI Taxonomy" id="747676"/>
    <lineage>
        <taxon>Eukaryota</taxon>
        <taxon>Fungi</taxon>
        <taxon>Dikarya</taxon>
        <taxon>Basidiomycota</taxon>
        <taxon>Pucciniomycotina</taxon>
        <taxon>Pucciniomycetes</taxon>
        <taxon>Pucciniales</taxon>
        <taxon>Melampsoraceae</taxon>
        <taxon>Melampsora</taxon>
    </lineage>
</organism>
<feature type="region of interest" description="Disordered" evidence="1">
    <location>
        <begin position="1"/>
        <end position="113"/>
    </location>
</feature>
<dbReference type="InParanoid" id="F4RF01"/>
<dbReference type="AlphaFoldDB" id="F4RF01"/>
<dbReference type="GeneID" id="18937607"/>
<dbReference type="RefSeq" id="XP_007407557.1">
    <property type="nucleotide sequence ID" value="XM_007407495.1"/>
</dbReference>
<evidence type="ECO:0000313" key="3">
    <source>
        <dbReference type="Proteomes" id="UP000001072"/>
    </source>
</evidence>
<name>F4RF01_MELLP</name>
<dbReference type="OrthoDB" id="2511749at2759"/>
<sequence length="552" mass="62326">MRPGLRRARAASSPPPSSHDPDSQSDTGSEWQLPPSIVRPTTQRNPLPITTTVRQQRATESQTQAQGRTRSRKRARPNEDDDDKIEQDEDHANENTTIENDNAPDADIDDTVPTFSNYRALGQEWGMPRAEKELASLTFTKNNRISATGLYEAQALQSNYELDKTMLCLVLKCSRRVLDGALLEGPLSREPNMYTNYQTYSIAATKTPMPPKGVSTGFKERNAIVGSTWSSYNDEEHEIFTPRLFERLCVATSEAYALTKTPLGINPCLPVEEASTKTPASTIEPLSEEELNQYVPVFERLVNLTKVSHDLYQGRLWRHSGKYKNQSMEKLMNFKISKIIRQLHVLKEHFNLQFHLLVASWNPATSAPRALFQEEYTSCARWARDQQKVHLLECFAFEATKAPQHLRSKRLDPKPMSEGAARQGQRRMELAHALNDLIAPHLRGGYQGRGDAHPKVPNLKAAFAAKTFRGDIKLTFQCTPQSRITDLMISKGPGHLSNDEVEIWIDDIRLKNYTIIALRASSHITKSENDETSMSQEPSQTDLAEESVRISE</sequence>
<keyword evidence="3" id="KW-1185">Reference proteome</keyword>
<proteinExistence type="predicted"/>
<gene>
    <name evidence="2" type="ORF">MELLADRAFT_96479</name>
</gene>